<reference evidence="1 2" key="1">
    <citation type="journal article" date="2017" name="Antonie Van Leeuwenhoek">
        <title>Rhizobium rhizosphaerae sp. nov., a novel species isolated from rice rhizosphere.</title>
        <authorList>
            <person name="Zhao J.J."/>
            <person name="Zhang J."/>
            <person name="Zhang R.J."/>
            <person name="Zhang C.W."/>
            <person name="Yin H.Q."/>
            <person name="Zhang X.X."/>
        </authorList>
    </citation>
    <scope>NUCLEOTIDE SEQUENCE [LARGE SCALE GENOMIC DNA]</scope>
    <source>
        <strain evidence="1 2">S18K6</strain>
    </source>
</reference>
<dbReference type="Proteomes" id="UP000006320">
    <property type="component" value="Unassembled WGS sequence"/>
</dbReference>
<gene>
    <name evidence="1" type="ORF">GCHA_4081</name>
</gene>
<evidence type="ECO:0000313" key="2">
    <source>
        <dbReference type="Proteomes" id="UP000006320"/>
    </source>
</evidence>
<name>A0AAV3V5H3_9ALTE</name>
<comment type="caution">
    <text evidence="1">The sequence shown here is derived from an EMBL/GenBank/DDBJ whole genome shotgun (WGS) entry which is preliminary data.</text>
</comment>
<evidence type="ECO:0000313" key="1">
    <source>
        <dbReference type="EMBL" id="GAC12007.1"/>
    </source>
</evidence>
<dbReference type="AlphaFoldDB" id="A0AAV3V5H3"/>
<organism evidence="1 2">
    <name type="scientific">Paraglaciecola chathamensis S18K6</name>
    <dbReference type="NCBI Taxonomy" id="1127672"/>
    <lineage>
        <taxon>Bacteria</taxon>
        <taxon>Pseudomonadati</taxon>
        <taxon>Pseudomonadota</taxon>
        <taxon>Gammaproteobacteria</taxon>
        <taxon>Alteromonadales</taxon>
        <taxon>Alteromonadaceae</taxon>
        <taxon>Paraglaciecola</taxon>
    </lineage>
</organism>
<dbReference type="EMBL" id="BAEM01000053">
    <property type="protein sequence ID" value="GAC12007.1"/>
    <property type="molecule type" value="Genomic_DNA"/>
</dbReference>
<proteinExistence type="predicted"/>
<sequence length="53" mass="6139">MCNTTDDPDDGMVICMGCFISKFPEIIELADLPKGWDAFREDKNQPWDKQPFE</sequence>
<protein>
    <submittedName>
        <fullName evidence="1">Uncharacterized protein</fullName>
    </submittedName>
</protein>
<accession>A0AAV3V5H3</accession>